<keyword evidence="4" id="KW-0378">Hydrolase</keyword>
<dbReference type="PANTHER" id="PTHR43808">
    <property type="entry name" value="ACETYLORNITHINE DEACETYLASE"/>
    <property type="match status" value="1"/>
</dbReference>
<dbReference type="Gene3D" id="3.30.70.360">
    <property type="match status" value="1"/>
</dbReference>
<dbReference type="RefSeq" id="WP_179604361.1">
    <property type="nucleotide sequence ID" value="NZ_BAABEH010000001.1"/>
</dbReference>
<dbReference type="PANTHER" id="PTHR43808:SF8">
    <property type="entry name" value="PEPTIDASE M20 DIMERISATION DOMAIN-CONTAINING PROTEIN"/>
    <property type="match status" value="1"/>
</dbReference>
<dbReference type="PROSITE" id="PS00758">
    <property type="entry name" value="ARGE_DAPE_CPG2_1"/>
    <property type="match status" value="1"/>
</dbReference>
<dbReference type="NCBIfam" id="NF005913">
    <property type="entry name" value="PRK07906.1"/>
    <property type="match status" value="1"/>
</dbReference>
<protein>
    <submittedName>
        <fullName evidence="7">Acetylornithine deacetylase/succinyl-diaminopimelate desuccinylase-like protein</fullName>
    </submittedName>
</protein>
<dbReference type="AlphaFoldDB" id="A0A853CN71"/>
<dbReference type="Pfam" id="PF01546">
    <property type="entry name" value="Peptidase_M20"/>
    <property type="match status" value="1"/>
</dbReference>
<proteinExistence type="inferred from homology"/>
<accession>A0A853CN71</accession>
<evidence type="ECO:0000256" key="2">
    <source>
        <dbReference type="ARBA" id="ARBA00006247"/>
    </source>
</evidence>
<keyword evidence="3" id="KW-0479">Metal-binding</keyword>
<dbReference type="InterPro" id="IPR036264">
    <property type="entry name" value="Bact_exopeptidase_dim_dom"/>
</dbReference>
<dbReference type="EMBL" id="JACCFL010000001">
    <property type="protein sequence ID" value="NYJ22296.1"/>
    <property type="molecule type" value="Genomic_DNA"/>
</dbReference>
<comment type="caution">
    <text evidence="7">The sequence shown here is derived from an EMBL/GenBank/DDBJ whole genome shotgun (WGS) entry which is preliminary data.</text>
</comment>
<dbReference type="InterPro" id="IPR001261">
    <property type="entry name" value="ArgE/DapE_CS"/>
</dbReference>
<dbReference type="Proteomes" id="UP000578352">
    <property type="component" value="Unassembled WGS sequence"/>
</dbReference>
<dbReference type="GO" id="GO:0046872">
    <property type="term" value="F:metal ion binding"/>
    <property type="evidence" value="ECO:0007669"/>
    <property type="project" value="UniProtKB-KW"/>
</dbReference>
<evidence type="ECO:0000256" key="3">
    <source>
        <dbReference type="ARBA" id="ARBA00022723"/>
    </source>
</evidence>
<evidence type="ECO:0000313" key="7">
    <source>
        <dbReference type="EMBL" id="NYJ22296.1"/>
    </source>
</evidence>
<organism evidence="7 8">
    <name type="scientific">Leifsonia shinshuensis</name>
    <dbReference type="NCBI Taxonomy" id="150026"/>
    <lineage>
        <taxon>Bacteria</taxon>
        <taxon>Bacillati</taxon>
        <taxon>Actinomycetota</taxon>
        <taxon>Actinomycetes</taxon>
        <taxon>Micrococcales</taxon>
        <taxon>Microbacteriaceae</taxon>
        <taxon>Leifsonia</taxon>
    </lineage>
</organism>
<feature type="domain" description="Peptidase M20 dimerisation" evidence="6">
    <location>
        <begin position="201"/>
        <end position="337"/>
    </location>
</feature>
<keyword evidence="5" id="KW-0862">Zinc</keyword>
<sequence>MTSTLPDLSTLQDETLRFAQELIRIPTVNTGDPRTIGDGEARAARYLQSLLEEVGYETEYAESAPGRGNLLARLRGSDPDRGALLVHAHLDVVPAAADDWTHPPFGGELHDGFLYGRGALDMKGFAGVLVAIARHFARSRTRPRRDLVFAFFADEEAGGVFGVRWLLRHRPHWFDGVTEAISEVGGFSVPLGAQRAYLVATAEKGIGRLVLTARGTAGHGSRPTADNAVTRIARAVDAIGSHTFPVIPTPAVEAFAERATALLGERVDLSTIDQHPDLLGTAGPLVAAALRNTVSPTIIQGGYKSNVIPGEARAEFDVRVLPGQEDALRREVEALLEPGIDIEWDRWVHPIEAPSSGPLLDVMAVAIAAEDEQGVVVPYLMPASTDNKHLASAGIAGYGFTPLRTDADFDAFGHFHAVDERVPVDALAFCAWVTERILRDA</sequence>
<evidence type="ECO:0000259" key="6">
    <source>
        <dbReference type="Pfam" id="PF07687"/>
    </source>
</evidence>
<dbReference type="InterPro" id="IPR050072">
    <property type="entry name" value="Peptidase_M20A"/>
</dbReference>
<comment type="similarity">
    <text evidence="2">Belongs to the peptidase M20A family.</text>
</comment>
<evidence type="ECO:0000313" key="8">
    <source>
        <dbReference type="Proteomes" id="UP000578352"/>
    </source>
</evidence>
<dbReference type="InterPro" id="IPR011650">
    <property type="entry name" value="Peptidase_M20_dimer"/>
</dbReference>
<evidence type="ECO:0000256" key="1">
    <source>
        <dbReference type="ARBA" id="ARBA00001947"/>
    </source>
</evidence>
<dbReference type="Gene3D" id="3.40.630.10">
    <property type="entry name" value="Zn peptidases"/>
    <property type="match status" value="1"/>
</dbReference>
<dbReference type="GO" id="GO:0016787">
    <property type="term" value="F:hydrolase activity"/>
    <property type="evidence" value="ECO:0007669"/>
    <property type="project" value="UniProtKB-KW"/>
</dbReference>
<comment type="cofactor">
    <cofactor evidence="1">
        <name>Zn(2+)</name>
        <dbReference type="ChEBI" id="CHEBI:29105"/>
    </cofactor>
</comment>
<dbReference type="Pfam" id="PF07687">
    <property type="entry name" value="M20_dimer"/>
    <property type="match status" value="1"/>
</dbReference>
<dbReference type="Gene3D" id="1.10.150.900">
    <property type="match status" value="1"/>
</dbReference>
<evidence type="ECO:0000256" key="4">
    <source>
        <dbReference type="ARBA" id="ARBA00022801"/>
    </source>
</evidence>
<dbReference type="InterPro" id="IPR002933">
    <property type="entry name" value="Peptidase_M20"/>
</dbReference>
<dbReference type="SUPFAM" id="SSF53187">
    <property type="entry name" value="Zn-dependent exopeptidases"/>
    <property type="match status" value="1"/>
</dbReference>
<evidence type="ECO:0000256" key="5">
    <source>
        <dbReference type="ARBA" id="ARBA00022833"/>
    </source>
</evidence>
<reference evidence="7 8" key="1">
    <citation type="submission" date="2020-07" db="EMBL/GenBank/DDBJ databases">
        <title>Sequencing the genomes of 1000 actinobacteria strains.</title>
        <authorList>
            <person name="Klenk H.-P."/>
        </authorList>
    </citation>
    <scope>NUCLEOTIDE SEQUENCE [LARGE SCALE GENOMIC DNA]</scope>
    <source>
        <strain evidence="7 8">DSM 15165</strain>
    </source>
</reference>
<name>A0A853CN71_9MICO</name>
<dbReference type="SUPFAM" id="SSF55031">
    <property type="entry name" value="Bacterial exopeptidase dimerisation domain"/>
    <property type="match status" value="1"/>
</dbReference>
<gene>
    <name evidence="7" type="ORF">HNR13_000583</name>
</gene>